<feature type="domain" description="Major facilitator superfamily (MFS) profile" evidence="8">
    <location>
        <begin position="41"/>
        <end position="462"/>
    </location>
</feature>
<dbReference type="RefSeq" id="XP_038791074.1">
    <property type="nucleotide sequence ID" value="XM_038925218.1"/>
</dbReference>
<evidence type="ECO:0000259" key="8">
    <source>
        <dbReference type="PROSITE" id="PS50850"/>
    </source>
</evidence>
<evidence type="ECO:0000256" key="5">
    <source>
        <dbReference type="ARBA" id="ARBA00023136"/>
    </source>
</evidence>
<evidence type="ECO:0000256" key="3">
    <source>
        <dbReference type="ARBA" id="ARBA00022692"/>
    </source>
</evidence>
<dbReference type="InterPro" id="IPR036259">
    <property type="entry name" value="MFS_trans_sf"/>
</dbReference>
<dbReference type="GeneID" id="62198396"/>
<evidence type="ECO:0000256" key="4">
    <source>
        <dbReference type="ARBA" id="ARBA00022989"/>
    </source>
</evidence>
<dbReference type="EMBL" id="JAAABM010000001">
    <property type="protein sequence ID" value="KAF7681195.1"/>
    <property type="molecule type" value="Genomic_DNA"/>
</dbReference>
<dbReference type="Pfam" id="PF07690">
    <property type="entry name" value="MFS_1"/>
    <property type="match status" value="1"/>
</dbReference>
<accession>A0A8H7BBS8</accession>
<dbReference type="PANTHER" id="PTHR23502">
    <property type="entry name" value="MAJOR FACILITATOR SUPERFAMILY"/>
    <property type="match status" value="1"/>
</dbReference>
<feature type="transmembrane region" description="Helical" evidence="7">
    <location>
        <begin position="197"/>
        <end position="216"/>
    </location>
</feature>
<keyword evidence="3 7" id="KW-0812">Transmembrane</keyword>
<feature type="transmembrane region" description="Helical" evidence="7">
    <location>
        <begin position="40"/>
        <end position="63"/>
    </location>
</feature>
<dbReference type="SUPFAM" id="SSF103473">
    <property type="entry name" value="MFS general substrate transporter"/>
    <property type="match status" value="1"/>
</dbReference>
<dbReference type="GO" id="GO:0016020">
    <property type="term" value="C:membrane"/>
    <property type="evidence" value="ECO:0007669"/>
    <property type="project" value="UniProtKB-SubCell"/>
</dbReference>
<feature type="compositionally biased region" description="Acidic residues" evidence="6">
    <location>
        <begin position="718"/>
        <end position="733"/>
    </location>
</feature>
<gene>
    <name evidence="9" type="ORF">GT037_000171</name>
</gene>
<evidence type="ECO:0000256" key="1">
    <source>
        <dbReference type="ARBA" id="ARBA00004141"/>
    </source>
</evidence>
<dbReference type="Gene3D" id="1.20.1250.20">
    <property type="entry name" value="MFS general substrate transporter like domains"/>
    <property type="match status" value="1"/>
</dbReference>
<protein>
    <submittedName>
        <fullName evidence="9">Mfs general substrate transporter</fullName>
    </submittedName>
</protein>
<keyword evidence="5 7" id="KW-0472">Membrane</keyword>
<feature type="transmembrane region" description="Helical" evidence="7">
    <location>
        <begin position="166"/>
        <end position="185"/>
    </location>
</feature>
<name>A0A8H7BBS8_9PLEO</name>
<dbReference type="PANTHER" id="PTHR23502:SF68">
    <property type="entry name" value="MULTIDRUG TRANSPORTER, PUTATIVE (AFU_ORTHOLOGUE AFUA_3G01120)-RELATED"/>
    <property type="match status" value="1"/>
</dbReference>
<evidence type="ECO:0000256" key="7">
    <source>
        <dbReference type="SAM" id="Phobius"/>
    </source>
</evidence>
<evidence type="ECO:0000256" key="6">
    <source>
        <dbReference type="SAM" id="MobiDB-lite"/>
    </source>
</evidence>
<evidence type="ECO:0000313" key="9">
    <source>
        <dbReference type="EMBL" id="KAF7681195.1"/>
    </source>
</evidence>
<dbReference type="GO" id="GO:0022857">
    <property type="term" value="F:transmembrane transporter activity"/>
    <property type="evidence" value="ECO:0007669"/>
    <property type="project" value="InterPro"/>
</dbReference>
<dbReference type="InterPro" id="IPR020846">
    <property type="entry name" value="MFS_dom"/>
</dbReference>
<feature type="region of interest" description="Disordered" evidence="6">
    <location>
        <begin position="656"/>
        <end position="733"/>
    </location>
</feature>
<evidence type="ECO:0000313" key="10">
    <source>
        <dbReference type="Proteomes" id="UP000596902"/>
    </source>
</evidence>
<keyword evidence="10" id="KW-1185">Reference proteome</keyword>
<reference evidence="9" key="1">
    <citation type="submission" date="2020-01" db="EMBL/GenBank/DDBJ databases">
        <authorList>
            <person name="Feng Z.H.Z."/>
        </authorList>
    </citation>
    <scope>NUCLEOTIDE SEQUENCE</scope>
    <source>
        <strain evidence="9">CBS107.38</strain>
    </source>
</reference>
<feature type="transmembrane region" description="Helical" evidence="7">
    <location>
        <begin position="273"/>
        <end position="292"/>
    </location>
</feature>
<sequence>MESPSTSLASEKERQVNVVDWHGNDDAANPRNFASWKKTINIACIFVMSFVSPFTSSVVAPAIPEIMKDFRSTETYSSAFVLSIYVLDYAFRPLLISPLSEQYGRLPLYHLCNVLFTICTLACGRANSLGVLAVFRSFAGVGGSSVFGLAPSSLGDLMVKEKRGGVMALIGLAYNLGPAISPPAGSYLNAAKGWRRIFYLTAILGGIGAVLSMLCLSETYEPVLLRWKTVRLRNETGNENLRARLDVGTAAGKLEAFSTAMFMPLRMRFLSRPIFFTSLLTAIGYGYIYVLYTTLPTTFVETYKWAPKSLGLAYMGTAFGNLIGPRVYRSADAPKESVSSIPGTMKIVVGPEPEPNNQRTWYLPKAKLSRYSDIFKSIIATDDTVSEVELPTISPNSFAEFVSFMHSNIYSTNTQVAGYRGIRAHADSCLLAAKLEADEYWEAAMRKLYDLFLPLAKSRRSDAKQSLIRAGDVAYICANTTEENLRRVVTINSEPLTSDTPLNPQIKLTTDDGFSGALPVPPKRGYHSHDVGAMKGLRTLFFDALASHWTRSDVIYIGAQDSPRGGGSNKNDVPGDSTTWRQVCDMYPDFHFHITRTSDVQHWWRTSLLKNINTYLNPVGIQFAGGPGGASSGGAVVRKEAVDKIKIKVEEVETDEELEMEPATRRPRLTLRLEGSNGSTSGDEFDYLEQASSNAGGEDGKIEEGVDSDRSTVVDGGSEGEELAPQDTNEDQD</sequence>
<dbReference type="InterPro" id="IPR011701">
    <property type="entry name" value="MFS"/>
</dbReference>
<dbReference type="PROSITE" id="PS50850">
    <property type="entry name" value="MFS"/>
    <property type="match status" value="1"/>
</dbReference>
<feature type="compositionally biased region" description="Basic and acidic residues" evidence="6">
    <location>
        <begin position="698"/>
        <end position="712"/>
    </location>
</feature>
<reference evidence="9" key="2">
    <citation type="submission" date="2020-08" db="EMBL/GenBank/DDBJ databases">
        <title>Draft Genome Sequence of Cumin Blight Pathogen Alternaria burnsii.</title>
        <authorList>
            <person name="Feng Z."/>
        </authorList>
    </citation>
    <scope>NUCLEOTIDE SEQUENCE</scope>
    <source>
        <strain evidence="9">CBS107.38</strain>
    </source>
</reference>
<proteinExistence type="inferred from homology"/>
<comment type="subcellular location">
    <subcellularLocation>
        <location evidence="1">Membrane</location>
        <topology evidence="1">Multi-pass membrane protein</topology>
    </subcellularLocation>
</comment>
<comment type="caution">
    <text evidence="9">The sequence shown here is derived from an EMBL/GenBank/DDBJ whole genome shotgun (WGS) entry which is preliminary data.</text>
</comment>
<keyword evidence="4 7" id="KW-1133">Transmembrane helix</keyword>
<comment type="similarity">
    <text evidence="2">Belongs to the major facilitator superfamily.</text>
</comment>
<dbReference type="Proteomes" id="UP000596902">
    <property type="component" value="Unassembled WGS sequence"/>
</dbReference>
<dbReference type="AlphaFoldDB" id="A0A8H7BBS8"/>
<evidence type="ECO:0000256" key="2">
    <source>
        <dbReference type="ARBA" id="ARBA00008335"/>
    </source>
</evidence>
<organism evidence="9 10">
    <name type="scientific">Alternaria burnsii</name>
    <dbReference type="NCBI Taxonomy" id="1187904"/>
    <lineage>
        <taxon>Eukaryota</taxon>
        <taxon>Fungi</taxon>
        <taxon>Dikarya</taxon>
        <taxon>Ascomycota</taxon>
        <taxon>Pezizomycotina</taxon>
        <taxon>Dothideomycetes</taxon>
        <taxon>Pleosporomycetidae</taxon>
        <taxon>Pleosporales</taxon>
        <taxon>Pleosporineae</taxon>
        <taxon>Pleosporaceae</taxon>
        <taxon>Alternaria</taxon>
        <taxon>Alternaria sect. Alternaria</taxon>
    </lineage>
</organism>